<organism evidence="1 2">
    <name type="scientific">Clostridium sartagoforme AAU1</name>
    <dbReference type="NCBI Taxonomy" id="1202534"/>
    <lineage>
        <taxon>Bacteria</taxon>
        <taxon>Bacillati</taxon>
        <taxon>Bacillota</taxon>
        <taxon>Clostridia</taxon>
        <taxon>Eubacteriales</taxon>
        <taxon>Clostridiaceae</taxon>
        <taxon>Clostridium</taxon>
    </lineage>
</organism>
<gene>
    <name evidence="1" type="ORF">A500_16215</name>
</gene>
<dbReference type="RefSeq" id="WP_016208487.1">
    <property type="nucleotide sequence ID" value="NZ_ASRV01000193.1"/>
</dbReference>
<evidence type="ECO:0000313" key="1">
    <source>
        <dbReference type="EMBL" id="EOR20599.1"/>
    </source>
</evidence>
<dbReference type="Proteomes" id="UP000013988">
    <property type="component" value="Unassembled WGS sequence"/>
</dbReference>
<sequence>MDSKNEGYLDASQKEKLNILREKINNGETLNISEKNELKNMKAEIIKLKLGDAKFQELQKLIEKREGATELTLPERQRLYELNKEARG</sequence>
<name>R9BTX9_9CLOT</name>
<dbReference type="PATRIC" id="fig|1202534.3.peg.3213"/>
<comment type="caution">
    <text evidence="1">The sequence shown here is derived from an EMBL/GenBank/DDBJ whole genome shotgun (WGS) entry which is preliminary data.</text>
</comment>
<protein>
    <submittedName>
        <fullName evidence="1">Uncharacterized protein</fullName>
    </submittedName>
</protein>
<dbReference type="OrthoDB" id="1916098at2"/>
<keyword evidence="2" id="KW-1185">Reference proteome</keyword>
<evidence type="ECO:0000313" key="2">
    <source>
        <dbReference type="Proteomes" id="UP000013988"/>
    </source>
</evidence>
<dbReference type="EMBL" id="ASRV01000193">
    <property type="protein sequence ID" value="EOR20599.1"/>
    <property type="molecule type" value="Genomic_DNA"/>
</dbReference>
<dbReference type="AlphaFoldDB" id="R9BTX9"/>
<proteinExistence type="predicted"/>
<reference evidence="1 2" key="1">
    <citation type="submission" date="2013-03" db="EMBL/GenBank/DDBJ databases">
        <title>Whole genome shotgun sequencing of Clostridium sartagoforme AAU1.</title>
        <authorList>
            <person name="Joshi C.G."/>
            <person name="Duggirala S.M."/>
            <person name="Nathani N.M."/>
            <person name="Bhatt V.D."/>
            <person name="Patel A.K."/>
            <person name="Pandya P.R."/>
            <person name="KaPatel J.A."/>
        </authorList>
    </citation>
    <scope>NUCLEOTIDE SEQUENCE [LARGE SCALE GENOMIC DNA]</scope>
    <source>
        <strain evidence="1 2">AAU1</strain>
    </source>
</reference>
<accession>R9BTX9</accession>